<feature type="compositionally biased region" description="Polar residues" evidence="1">
    <location>
        <begin position="53"/>
        <end position="71"/>
    </location>
</feature>
<feature type="non-terminal residue" evidence="2">
    <location>
        <position position="1"/>
    </location>
</feature>
<evidence type="ECO:0000313" key="3">
    <source>
        <dbReference type="Proteomes" id="UP000194236"/>
    </source>
</evidence>
<proteinExistence type="predicted"/>
<reference evidence="2 3" key="1">
    <citation type="submission" date="2017-03" db="EMBL/GenBank/DDBJ databases">
        <title>Genome Survey of Euroglyphus maynei.</title>
        <authorList>
            <person name="Arlian L.G."/>
            <person name="Morgan M.S."/>
            <person name="Rider S.D."/>
        </authorList>
    </citation>
    <scope>NUCLEOTIDE SEQUENCE [LARGE SCALE GENOMIC DNA]</scope>
    <source>
        <strain evidence="2">Arlian Lab</strain>
        <tissue evidence="2">Whole body</tissue>
    </source>
</reference>
<evidence type="ECO:0000256" key="1">
    <source>
        <dbReference type="SAM" id="MobiDB-lite"/>
    </source>
</evidence>
<comment type="caution">
    <text evidence="2">The sequence shown here is derived from an EMBL/GenBank/DDBJ whole genome shotgun (WGS) entry which is preliminary data.</text>
</comment>
<keyword evidence="3" id="KW-1185">Reference proteome</keyword>
<sequence length="100" mass="9863">AADSSAKVNGQTSSWLSDSPSSSSLLWPANDMNKPNNPKTGPSGAGSMAGIPPTSSNWMDPSASIDTGNWTAQNSLLQNRIVGASSGSSGGNGGGAGLIN</sequence>
<name>A0A1Y3AME8_EURMA</name>
<dbReference type="EMBL" id="MUJZ01069526">
    <property type="protein sequence ID" value="OTF69619.1"/>
    <property type="molecule type" value="Genomic_DNA"/>
</dbReference>
<feature type="region of interest" description="Disordered" evidence="1">
    <location>
        <begin position="1"/>
        <end position="71"/>
    </location>
</feature>
<feature type="non-terminal residue" evidence="2">
    <location>
        <position position="100"/>
    </location>
</feature>
<protein>
    <submittedName>
        <fullName evidence="2">Uncharacterized protein</fullName>
    </submittedName>
</protein>
<accession>A0A1Y3AME8</accession>
<feature type="compositionally biased region" description="Polar residues" evidence="1">
    <location>
        <begin position="1"/>
        <end position="12"/>
    </location>
</feature>
<gene>
    <name evidence="2" type="ORF">BLA29_015041</name>
</gene>
<dbReference type="AlphaFoldDB" id="A0A1Y3AME8"/>
<organism evidence="2 3">
    <name type="scientific">Euroglyphus maynei</name>
    <name type="common">Mayne's house dust mite</name>
    <dbReference type="NCBI Taxonomy" id="6958"/>
    <lineage>
        <taxon>Eukaryota</taxon>
        <taxon>Metazoa</taxon>
        <taxon>Ecdysozoa</taxon>
        <taxon>Arthropoda</taxon>
        <taxon>Chelicerata</taxon>
        <taxon>Arachnida</taxon>
        <taxon>Acari</taxon>
        <taxon>Acariformes</taxon>
        <taxon>Sarcoptiformes</taxon>
        <taxon>Astigmata</taxon>
        <taxon>Psoroptidia</taxon>
        <taxon>Analgoidea</taxon>
        <taxon>Pyroglyphidae</taxon>
        <taxon>Pyroglyphinae</taxon>
        <taxon>Euroglyphus</taxon>
    </lineage>
</organism>
<dbReference type="Proteomes" id="UP000194236">
    <property type="component" value="Unassembled WGS sequence"/>
</dbReference>
<feature type="compositionally biased region" description="Low complexity" evidence="1">
    <location>
        <begin position="13"/>
        <end position="28"/>
    </location>
</feature>
<evidence type="ECO:0000313" key="2">
    <source>
        <dbReference type="EMBL" id="OTF69619.1"/>
    </source>
</evidence>